<keyword evidence="3 9" id="KW-0349">Heme</keyword>
<keyword evidence="6 9" id="KW-0408">Iron</keyword>
<dbReference type="SFLD" id="SFLDF00288">
    <property type="entry name" value="HemN-like__clustered_with_nucl"/>
    <property type="match status" value="1"/>
</dbReference>
<comment type="caution">
    <text evidence="11">The sequence shown here is derived from an EMBL/GenBank/DDBJ whole genome shotgun (WGS) entry which is preliminary data.</text>
</comment>
<dbReference type="GO" id="GO:0051539">
    <property type="term" value="F:4 iron, 4 sulfur cluster binding"/>
    <property type="evidence" value="ECO:0007669"/>
    <property type="project" value="UniProtKB-UniRule"/>
</dbReference>
<keyword evidence="5 9" id="KW-0479">Metal-binding</keyword>
<keyword evidence="9" id="KW-0004">4Fe-4S</keyword>
<dbReference type="AlphaFoldDB" id="A0A9D1EIY9"/>
<dbReference type="GO" id="GO:0006779">
    <property type="term" value="P:porphyrin-containing compound biosynthetic process"/>
    <property type="evidence" value="ECO:0007669"/>
    <property type="project" value="InterPro"/>
</dbReference>
<comment type="similarity">
    <text evidence="1">Belongs to the anaerobic coproporphyrinogen-III oxidase family. HemW subfamily.</text>
</comment>
<protein>
    <recommendedName>
        <fullName evidence="2 9">Heme chaperone HemW</fullName>
    </recommendedName>
</protein>
<evidence type="ECO:0000256" key="7">
    <source>
        <dbReference type="ARBA" id="ARBA00023014"/>
    </source>
</evidence>
<dbReference type="InterPro" id="IPR010723">
    <property type="entry name" value="HemN_C"/>
</dbReference>
<keyword evidence="8 9" id="KW-0143">Chaperone</keyword>
<sequence length="388" mass="43951">MDGRELELYLHIPFCIRKCAYCDFLSWAASSEKQREYVEALKREIRAWGETGEYRVTSVFFGGGTPSVLPGEWLWELMEEVREAFSLETAAEISLEANPGTLDMGKLRAYRQAGINRVSLGCQSARDEELALLGRIHTYEEFLESYELVRRAGFSNVNVDLMSGLPGQRVRDWEESLEKIAALGPEHISAYSLIVEEGTPFASMELELPSEEEERLMYQRTGEVLGAWGYGQYEISNYAKPGFACRHNVGYWKRSPYLGLGLGAASLLGECRWNNTSSLEAYLAGSGQPESIRENWERLGRKEQMEEFCFLGLRMTEGIDREEFQRLFGRSFQEVYGPVVQRYKTMGLLQESQGRVSLTSSGISVSNRIMADFLLEEEQAGAGMPKSR</sequence>
<evidence type="ECO:0000259" key="10">
    <source>
        <dbReference type="PROSITE" id="PS51918"/>
    </source>
</evidence>
<organism evidence="11 12">
    <name type="scientific">Candidatus Egerieimonas intestinavium</name>
    <dbReference type="NCBI Taxonomy" id="2840777"/>
    <lineage>
        <taxon>Bacteria</taxon>
        <taxon>Bacillati</taxon>
        <taxon>Bacillota</taxon>
        <taxon>Clostridia</taxon>
        <taxon>Lachnospirales</taxon>
        <taxon>Lachnospiraceae</taxon>
        <taxon>Lachnospiraceae incertae sedis</taxon>
        <taxon>Candidatus Egerieimonas</taxon>
    </lineage>
</organism>
<name>A0A9D1EIY9_9FIRM</name>
<dbReference type="GO" id="GO:0004109">
    <property type="term" value="F:coproporphyrinogen oxidase activity"/>
    <property type="evidence" value="ECO:0007669"/>
    <property type="project" value="InterPro"/>
</dbReference>
<dbReference type="PANTHER" id="PTHR13932:SF5">
    <property type="entry name" value="RADICAL S-ADENOSYL METHIONINE DOMAIN-CONTAINING PROTEIN 1, MITOCHONDRIAL"/>
    <property type="match status" value="1"/>
</dbReference>
<dbReference type="InterPro" id="IPR013785">
    <property type="entry name" value="Aldolase_TIM"/>
</dbReference>
<dbReference type="InterPro" id="IPR034505">
    <property type="entry name" value="Coproporphyrinogen-III_oxidase"/>
</dbReference>
<dbReference type="Pfam" id="PF06969">
    <property type="entry name" value="HemN_C"/>
    <property type="match status" value="1"/>
</dbReference>
<dbReference type="SMART" id="SM00729">
    <property type="entry name" value="Elp3"/>
    <property type="match status" value="1"/>
</dbReference>
<dbReference type="InterPro" id="IPR004559">
    <property type="entry name" value="HemW-like"/>
</dbReference>
<dbReference type="SFLD" id="SFLDS00029">
    <property type="entry name" value="Radical_SAM"/>
    <property type="match status" value="1"/>
</dbReference>
<evidence type="ECO:0000256" key="2">
    <source>
        <dbReference type="ARBA" id="ARBA00017228"/>
    </source>
</evidence>
<dbReference type="InterPro" id="IPR007197">
    <property type="entry name" value="rSAM"/>
</dbReference>
<dbReference type="NCBIfam" id="TIGR00539">
    <property type="entry name" value="hemN_rel"/>
    <property type="match status" value="1"/>
</dbReference>
<dbReference type="Proteomes" id="UP000886841">
    <property type="component" value="Unassembled WGS sequence"/>
</dbReference>
<dbReference type="Gene3D" id="3.20.20.70">
    <property type="entry name" value="Aldolase class I"/>
    <property type="match status" value="1"/>
</dbReference>
<dbReference type="InterPro" id="IPR006638">
    <property type="entry name" value="Elp3/MiaA/NifB-like_rSAM"/>
</dbReference>
<feature type="domain" description="Radical SAM core" evidence="10">
    <location>
        <begin position="1"/>
        <end position="231"/>
    </location>
</feature>
<evidence type="ECO:0000313" key="12">
    <source>
        <dbReference type="Proteomes" id="UP000886841"/>
    </source>
</evidence>
<evidence type="ECO:0000256" key="6">
    <source>
        <dbReference type="ARBA" id="ARBA00023004"/>
    </source>
</evidence>
<reference evidence="11" key="1">
    <citation type="submission" date="2020-10" db="EMBL/GenBank/DDBJ databases">
        <authorList>
            <person name="Gilroy R."/>
        </authorList>
    </citation>
    <scope>NUCLEOTIDE SEQUENCE</scope>
    <source>
        <strain evidence="11">ChiSxjej1B13-7041</strain>
    </source>
</reference>
<reference evidence="11" key="2">
    <citation type="journal article" date="2021" name="PeerJ">
        <title>Extensive microbial diversity within the chicken gut microbiome revealed by metagenomics and culture.</title>
        <authorList>
            <person name="Gilroy R."/>
            <person name="Ravi A."/>
            <person name="Getino M."/>
            <person name="Pursley I."/>
            <person name="Horton D.L."/>
            <person name="Alikhan N.F."/>
            <person name="Baker D."/>
            <person name="Gharbi K."/>
            <person name="Hall N."/>
            <person name="Watson M."/>
            <person name="Adriaenssens E.M."/>
            <person name="Foster-Nyarko E."/>
            <person name="Jarju S."/>
            <person name="Secka A."/>
            <person name="Antonio M."/>
            <person name="Oren A."/>
            <person name="Chaudhuri R.R."/>
            <person name="La Ragione R."/>
            <person name="Hildebrand F."/>
            <person name="Pallen M.J."/>
        </authorList>
    </citation>
    <scope>NUCLEOTIDE SEQUENCE</scope>
    <source>
        <strain evidence="11">ChiSxjej1B13-7041</strain>
    </source>
</reference>
<dbReference type="SUPFAM" id="SSF102114">
    <property type="entry name" value="Radical SAM enzymes"/>
    <property type="match status" value="1"/>
</dbReference>
<comment type="subcellular location">
    <subcellularLocation>
        <location evidence="9">Cytoplasm</location>
    </subcellularLocation>
</comment>
<evidence type="ECO:0000256" key="8">
    <source>
        <dbReference type="ARBA" id="ARBA00023186"/>
    </source>
</evidence>
<dbReference type="PROSITE" id="PS51918">
    <property type="entry name" value="RADICAL_SAM"/>
    <property type="match status" value="1"/>
</dbReference>
<gene>
    <name evidence="11" type="ORF">IAB98_05445</name>
</gene>
<dbReference type="EMBL" id="DVHU01000050">
    <property type="protein sequence ID" value="HIR92843.1"/>
    <property type="molecule type" value="Genomic_DNA"/>
</dbReference>
<dbReference type="SFLD" id="SFLDF00562">
    <property type="entry name" value="HemN-like__clustered_with_heat"/>
    <property type="match status" value="1"/>
</dbReference>
<dbReference type="PANTHER" id="PTHR13932">
    <property type="entry name" value="COPROPORPHYRINIGEN III OXIDASE"/>
    <property type="match status" value="1"/>
</dbReference>
<accession>A0A9D1EIY9</accession>
<evidence type="ECO:0000313" key="11">
    <source>
        <dbReference type="EMBL" id="HIR92843.1"/>
    </source>
</evidence>
<comment type="function">
    <text evidence="9">Probably acts as a heme chaperone, transferring heme to an unknown acceptor. Binds one molecule of heme per monomer, possibly covalently. Binds 1 [4Fe-4S] cluster. The cluster is coordinated with 3 cysteines and an exchangeable S-adenosyl-L-methionine.</text>
</comment>
<evidence type="ECO:0000256" key="4">
    <source>
        <dbReference type="ARBA" id="ARBA00022691"/>
    </source>
</evidence>
<dbReference type="GO" id="GO:0005737">
    <property type="term" value="C:cytoplasm"/>
    <property type="evidence" value="ECO:0007669"/>
    <property type="project" value="UniProtKB-SubCell"/>
</dbReference>
<evidence type="ECO:0000256" key="1">
    <source>
        <dbReference type="ARBA" id="ARBA00006100"/>
    </source>
</evidence>
<dbReference type="InterPro" id="IPR058240">
    <property type="entry name" value="rSAM_sf"/>
</dbReference>
<dbReference type="SFLD" id="SFLDG01065">
    <property type="entry name" value="anaerobic_coproporphyrinogen-I"/>
    <property type="match status" value="1"/>
</dbReference>
<evidence type="ECO:0000256" key="3">
    <source>
        <dbReference type="ARBA" id="ARBA00022617"/>
    </source>
</evidence>
<keyword evidence="4 9" id="KW-0949">S-adenosyl-L-methionine</keyword>
<proteinExistence type="inferred from homology"/>
<dbReference type="SFLD" id="SFLDG01082">
    <property type="entry name" value="B12-binding_domain_containing"/>
    <property type="match status" value="1"/>
</dbReference>
<keyword evidence="9" id="KW-0963">Cytoplasm</keyword>
<keyword evidence="7 9" id="KW-0411">Iron-sulfur</keyword>
<dbReference type="GO" id="GO:0046872">
    <property type="term" value="F:metal ion binding"/>
    <property type="evidence" value="ECO:0007669"/>
    <property type="project" value="UniProtKB-UniRule"/>
</dbReference>
<evidence type="ECO:0000256" key="9">
    <source>
        <dbReference type="RuleBase" id="RU364116"/>
    </source>
</evidence>
<evidence type="ECO:0000256" key="5">
    <source>
        <dbReference type="ARBA" id="ARBA00022723"/>
    </source>
</evidence>
<dbReference type="Pfam" id="PF04055">
    <property type="entry name" value="Radical_SAM"/>
    <property type="match status" value="1"/>
</dbReference>